<dbReference type="SMART" id="SM00327">
    <property type="entry name" value="VWA"/>
    <property type="match status" value="2"/>
</dbReference>
<evidence type="ECO:0000256" key="9">
    <source>
        <dbReference type="ARBA" id="ARBA00022900"/>
    </source>
</evidence>
<keyword evidence="7" id="KW-0084">Basement membrane</keyword>
<evidence type="ECO:0000256" key="16">
    <source>
        <dbReference type="SAM" id="SignalP"/>
    </source>
</evidence>
<evidence type="ECO:0000313" key="19">
    <source>
        <dbReference type="EMBL" id="NWW25781.1"/>
    </source>
</evidence>
<keyword evidence="2" id="KW-0964">Secreted</keyword>
<dbReference type="Pfam" id="PF01391">
    <property type="entry name" value="Collagen"/>
    <property type="match status" value="2"/>
</dbReference>
<evidence type="ECO:0000256" key="11">
    <source>
        <dbReference type="ARBA" id="ARBA00023157"/>
    </source>
</evidence>
<evidence type="ECO:0000256" key="3">
    <source>
        <dbReference type="ARBA" id="ARBA00022530"/>
    </source>
</evidence>
<feature type="compositionally biased region" description="Basic and acidic residues" evidence="15">
    <location>
        <begin position="414"/>
        <end position="439"/>
    </location>
</feature>
<dbReference type="FunFam" id="3.40.50.410:FF:000051">
    <property type="entry name" value="Collagen type XXVIII alpha 1 chain"/>
    <property type="match status" value="1"/>
</dbReference>
<evidence type="ECO:0000256" key="5">
    <source>
        <dbReference type="ARBA" id="ARBA00022729"/>
    </source>
</evidence>
<dbReference type="SUPFAM" id="SSF57362">
    <property type="entry name" value="BPTI-like"/>
    <property type="match status" value="1"/>
</dbReference>
<dbReference type="Gene3D" id="3.40.50.410">
    <property type="entry name" value="von Willebrand factor, type A domain"/>
    <property type="match status" value="2"/>
</dbReference>
<feature type="non-terminal residue" evidence="19">
    <location>
        <position position="1140"/>
    </location>
</feature>
<dbReference type="Proteomes" id="UP000534626">
    <property type="component" value="Unassembled WGS sequence"/>
</dbReference>
<comment type="caution">
    <text evidence="19">The sequence shown here is derived from an EMBL/GenBank/DDBJ whole genome shotgun (WGS) entry which is preliminary data.</text>
</comment>
<comment type="subcellular location">
    <subcellularLocation>
        <location evidence="1">Secreted</location>
        <location evidence="1">Extracellular space</location>
        <location evidence="1">Extracellular matrix</location>
        <location evidence="1">Basement membrane</location>
    </subcellularLocation>
</comment>
<name>A0A7K6LLL3_9CORV</name>
<feature type="compositionally biased region" description="Low complexity" evidence="15">
    <location>
        <begin position="553"/>
        <end position="563"/>
    </location>
</feature>
<evidence type="ECO:0000256" key="12">
    <source>
        <dbReference type="ARBA" id="ARBA00058139"/>
    </source>
</evidence>
<dbReference type="PRINTS" id="PR00759">
    <property type="entry name" value="BASICPTASE"/>
</dbReference>
<feature type="compositionally biased region" description="Basic and acidic residues" evidence="15">
    <location>
        <begin position="260"/>
        <end position="284"/>
    </location>
</feature>
<feature type="domain" description="BPTI/Kunitz inhibitor" evidence="18">
    <location>
        <begin position="1088"/>
        <end position="1138"/>
    </location>
</feature>
<dbReference type="GO" id="GO:0004867">
    <property type="term" value="F:serine-type endopeptidase inhibitor activity"/>
    <property type="evidence" value="ECO:0007669"/>
    <property type="project" value="UniProtKB-KW"/>
</dbReference>
<keyword evidence="9" id="KW-0722">Serine protease inhibitor</keyword>
<gene>
    <name evidence="19" type="primary">Col28a1_1</name>
    <name evidence="19" type="ORF">FALFRO_R07265</name>
</gene>
<keyword evidence="3" id="KW-0272">Extracellular matrix</keyword>
<dbReference type="InterPro" id="IPR020901">
    <property type="entry name" value="Prtase_inh_Kunz-CS"/>
</dbReference>
<keyword evidence="20" id="KW-1185">Reference proteome</keyword>
<organism evidence="19 20">
    <name type="scientific">Falcunculus frontatus</name>
    <name type="common">Eastern shriketit</name>
    <dbReference type="NCBI Taxonomy" id="254539"/>
    <lineage>
        <taxon>Eukaryota</taxon>
        <taxon>Metazoa</taxon>
        <taxon>Chordata</taxon>
        <taxon>Craniata</taxon>
        <taxon>Vertebrata</taxon>
        <taxon>Euteleostomi</taxon>
        <taxon>Archelosauria</taxon>
        <taxon>Archosauria</taxon>
        <taxon>Dinosauria</taxon>
        <taxon>Saurischia</taxon>
        <taxon>Theropoda</taxon>
        <taxon>Coelurosauria</taxon>
        <taxon>Aves</taxon>
        <taxon>Neognathae</taxon>
        <taxon>Neoaves</taxon>
        <taxon>Telluraves</taxon>
        <taxon>Australaves</taxon>
        <taxon>Passeriformes</taxon>
        <taxon>Corvoidea</taxon>
        <taxon>Pachycephalidae</taxon>
        <taxon>Falcunculus</taxon>
    </lineage>
</organism>
<dbReference type="PROSITE" id="PS50234">
    <property type="entry name" value="VWFA"/>
    <property type="match status" value="2"/>
</dbReference>
<dbReference type="OrthoDB" id="687730at2759"/>
<dbReference type="PROSITE" id="PS50279">
    <property type="entry name" value="BPTI_KUNITZ_2"/>
    <property type="match status" value="1"/>
</dbReference>
<keyword evidence="6" id="KW-0677">Repeat</keyword>
<feature type="domain" description="VWFA" evidence="17">
    <location>
        <begin position="788"/>
        <end position="971"/>
    </location>
</feature>
<comment type="function">
    <text evidence="12">May act as a cell-binding protein.</text>
</comment>
<dbReference type="InterPro" id="IPR036465">
    <property type="entry name" value="vWFA_dom_sf"/>
</dbReference>
<dbReference type="GO" id="GO:0007155">
    <property type="term" value="P:cell adhesion"/>
    <property type="evidence" value="ECO:0007669"/>
    <property type="project" value="UniProtKB-KW"/>
</dbReference>
<keyword evidence="4" id="KW-0646">Protease inhibitor</keyword>
<dbReference type="InterPro" id="IPR036880">
    <property type="entry name" value="Kunitz_BPTI_sf"/>
</dbReference>
<feature type="non-terminal residue" evidence="19">
    <location>
        <position position="1"/>
    </location>
</feature>
<dbReference type="InterPro" id="IPR008160">
    <property type="entry name" value="Collagen"/>
</dbReference>
<dbReference type="FunFam" id="4.10.410.10:FF:000020">
    <property type="entry name" value="Collagen, type VI, alpha 3"/>
    <property type="match status" value="1"/>
</dbReference>
<sequence>MRKKCLFLSFILLAMITNQIVHGQNRKKGKNIYSPMPKDEGDMCLIDIVFILDSSESAKNQLFDLQKKFVQNITDSIFQMKPVKSHMYNVKLASMQFSSTVRIDHAFTAWKNVQNFKEKIDSLGFIGHGTYSYYAISNATQLFKTESRKRSVKVAFLMTDGVDHPNSPNVQGIATTARSLGIHFITIGLSKKAVQEEKLRMISGDSSSKHVLCLDDQNLVADIALELVSYANVNLCVQKICECEKGVKGDKGASGGAGVKGEKGDPGPKGNKGDAQKGDHGEKGEEVCDYYSANSYFGERGECGPPGTEGEIGLQGSLGPTGPRGPQGITGDPGQQGPRGIQGNKGEQGPPGPYGPAGPPGIGEPGPKGAEGREGKIGLPGLPGTGEPGLPGPPGPAGSPGERGLPGEGIQGQKGEKGSKGEEGHPGPKGERVKGDKGEQGQVGPQGPPGPPGIGSQGSQGIQGPRGNPGAKGSQGSGRPGPKGEPGEPGQKGEAGLPGTNSTGRKGDTGLPGPAGEKGVKGEKGLAGKKVRTTFCFLQGDLGEKGSKGEIGLPGPKGLAGPKGDPGERGPPGVAGSSIQGPPGPKGDPGDKGPPGDDGLPGNSIMGPMGDQGPPGPPGPHGAKGDKGGKGEGGPPGPVGPQGPAGPKGVGDAGPKGDRGIRGPPGPRGPPGLGNVGPKGIMGRNGLPGPPGPPGISIQGDKGEKGNKGFPGPKGSIGPGLPGQKGDYGDKGDPGSKGAKGEIGDPGPPGPKGIGGRKGEPGLSREDVIRLINEICGCGIKCRVIPLELVFVIDSSESVGPDNFNIIKTFMKTFIDKVSANHATTRIGVINFSHKVDLVSSLKQYTSKEYLKSAVDKMPYLGEGTYTASAIQEAVRLFQAARPAVRKVAVVITDGQADSRDKVQLDTVVREAHATDIEIFVIGIVQRTDLHYGDFLKEMQLIATDPDEEHVYQIDDFITLSALENKLITKICENESAVYTRNYNVLSPSPSLESEIPREGANSQLPKMTTSETDMHPTEEIGYPVSKEVTVIKFYIMSEIRPPSPAVNPLLGGNAAEDHQPDELQTQVATNQKKSKLTFTDALSDPRCLEPMKPGDCLDYVVKWYYDKNGNSCGRFWYGGCDGTNNRFETEKECQETCVD</sequence>
<dbReference type="Gene3D" id="4.10.410.10">
    <property type="entry name" value="Pancreatic trypsin inhibitor Kunitz domain"/>
    <property type="match status" value="1"/>
</dbReference>
<evidence type="ECO:0000256" key="6">
    <source>
        <dbReference type="ARBA" id="ARBA00022737"/>
    </source>
</evidence>
<comment type="similarity">
    <text evidence="13">Belongs to the VWA-containing collagen family.</text>
</comment>
<evidence type="ECO:0000256" key="7">
    <source>
        <dbReference type="ARBA" id="ARBA00022869"/>
    </source>
</evidence>
<feature type="domain" description="VWFA" evidence="17">
    <location>
        <begin position="47"/>
        <end position="227"/>
    </location>
</feature>
<accession>A0A7K6LLL3</accession>
<evidence type="ECO:0000256" key="15">
    <source>
        <dbReference type="SAM" id="MobiDB-lite"/>
    </source>
</evidence>
<reference evidence="19 20" key="1">
    <citation type="submission" date="2019-09" db="EMBL/GenBank/DDBJ databases">
        <title>Bird 10,000 Genomes (B10K) Project - Family phase.</title>
        <authorList>
            <person name="Zhang G."/>
        </authorList>
    </citation>
    <scope>NUCLEOTIDE SEQUENCE [LARGE SCALE GENOMIC DNA]</scope>
    <source>
        <strain evidence="19">B10K-DU-029-77</strain>
    </source>
</reference>
<dbReference type="SUPFAM" id="SSF53300">
    <property type="entry name" value="vWA-like"/>
    <property type="match status" value="2"/>
</dbReference>
<dbReference type="CDD" id="cd01472">
    <property type="entry name" value="vWA_collagen"/>
    <property type="match status" value="1"/>
</dbReference>
<evidence type="ECO:0000256" key="8">
    <source>
        <dbReference type="ARBA" id="ARBA00022889"/>
    </source>
</evidence>
<dbReference type="PANTHER" id="PTHR24023:SF1082">
    <property type="entry name" value="COLLAGEN TRIPLE HELIX REPEAT"/>
    <property type="match status" value="1"/>
</dbReference>
<dbReference type="FunFam" id="3.40.50.410:FF:000003">
    <property type="entry name" value="Collagen type VI alpha 3 chain"/>
    <property type="match status" value="1"/>
</dbReference>
<evidence type="ECO:0000256" key="4">
    <source>
        <dbReference type="ARBA" id="ARBA00022690"/>
    </source>
</evidence>
<keyword evidence="8" id="KW-0130">Cell adhesion</keyword>
<dbReference type="EMBL" id="VZRV01008780">
    <property type="protein sequence ID" value="NWW25781.1"/>
    <property type="molecule type" value="Genomic_DNA"/>
</dbReference>
<keyword evidence="5 16" id="KW-0732">Signal</keyword>
<dbReference type="SMART" id="SM00131">
    <property type="entry name" value="KU"/>
    <property type="match status" value="1"/>
</dbReference>
<dbReference type="PANTHER" id="PTHR24023">
    <property type="entry name" value="COLLAGEN ALPHA"/>
    <property type="match status" value="1"/>
</dbReference>
<evidence type="ECO:0000256" key="14">
    <source>
        <dbReference type="ARBA" id="ARBA00070674"/>
    </source>
</evidence>
<feature type="compositionally biased region" description="Pro residues" evidence="15">
    <location>
        <begin position="350"/>
        <end position="359"/>
    </location>
</feature>
<dbReference type="InterPro" id="IPR050149">
    <property type="entry name" value="Collagen_superfamily"/>
</dbReference>
<feature type="compositionally biased region" description="Polar residues" evidence="15">
    <location>
        <begin position="1001"/>
        <end position="1012"/>
    </location>
</feature>
<dbReference type="AlphaFoldDB" id="A0A7K6LLL3"/>
<keyword evidence="11" id="KW-1015">Disulfide bond</keyword>
<dbReference type="GO" id="GO:0005581">
    <property type="term" value="C:collagen trimer"/>
    <property type="evidence" value="ECO:0007669"/>
    <property type="project" value="UniProtKB-KW"/>
</dbReference>
<dbReference type="CDD" id="cd22628">
    <property type="entry name" value="Kunitz_collagen_alpha1_XXVIII"/>
    <property type="match status" value="1"/>
</dbReference>
<feature type="signal peptide" evidence="16">
    <location>
        <begin position="1"/>
        <end position="23"/>
    </location>
</feature>
<evidence type="ECO:0000256" key="13">
    <source>
        <dbReference type="ARBA" id="ARBA00061466"/>
    </source>
</evidence>
<dbReference type="PROSITE" id="PS00280">
    <property type="entry name" value="BPTI_KUNITZ_1"/>
    <property type="match status" value="1"/>
</dbReference>
<keyword evidence="10" id="KW-0176">Collagen</keyword>
<feature type="region of interest" description="Disordered" evidence="15">
    <location>
        <begin position="541"/>
        <end position="762"/>
    </location>
</feature>
<feature type="compositionally biased region" description="Low complexity" evidence="15">
    <location>
        <begin position="597"/>
        <end position="612"/>
    </location>
</feature>
<proteinExistence type="inferred from homology"/>
<evidence type="ECO:0000256" key="10">
    <source>
        <dbReference type="ARBA" id="ARBA00023119"/>
    </source>
</evidence>
<feature type="region of interest" description="Disordered" evidence="15">
    <location>
        <begin position="301"/>
        <end position="525"/>
    </location>
</feature>
<dbReference type="Pfam" id="PF00092">
    <property type="entry name" value="VWA"/>
    <property type="match status" value="2"/>
</dbReference>
<evidence type="ECO:0000259" key="18">
    <source>
        <dbReference type="PROSITE" id="PS50279"/>
    </source>
</evidence>
<evidence type="ECO:0000256" key="2">
    <source>
        <dbReference type="ARBA" id="ARBA00022525"/>
    </source>
</evidence>
<protein>
    <recommendedName>
        <fullName evidence="14">Collagen alpha-1(XXVIII) chain</fullName>
    </recommendedName>
</protein>
<feature type="region of interest" description="Disordered" evidence="15">
    <location>
        <begin position="989"/>
        <end position="1018"/>
    </location>
</feature>
<dbReference type="InterPro" id="IPR002223">
    <property type="entry name" value="Kunitz_BPTI"/>
</dbReference>
<evidence type="ECO:0000256" key="1">
    <source>
        <dbReference type="ARBA" id="ARBA00004302"/>
    </source>
</evidence>
<dbReference type="PRINTS" id="PR00453">
    <property type="entry name" value="VWFADOMAIN"/>
</dbReference>
<dbReference type="Pfam" id="PF00014">
    <property type="entry name" value="Kunitz_BPTI"/>
    <property type="match status" value="1"/>
</dbReference>
<dbReference type="GO" id="GO:0005615">
    <property type="term" value="C:extracellular space"/>
    <property type="evidence" value="ECO:0007669"/>
    <property type="project" value="TreeGrafter"/>
</dbReference>
<evidence type="ECO:0000259" key="17">
    <source>
        <dbReference type="PROSITE" id="PS50234"/>
    </source>
</evidence>
<feature type="region of interest" description="Disordered" evidence="15">
    <location>
        <begin position="248"/>
        <end position="284"/>
    </location>
</feature>
<feature type="chain" id="PRO_5029504641" description="Collagen alpha-1(XXVIII) chain" evidence="16">
    <location>
        <begin position="24"/>
        <end position="1140"/>
    </location>
</feature>
<dbReference type="InterPro" id="IPR002035">
    <property type="entry name" value="VWF_A"/>
</dbReference>
<evidence type="ECO:0000313" key="20">
    <source>
        <dbReference type="Proteomes" id="UP000534626"/>
    </source>
</evidence>
<feature type="compositionally biased region" description="Basic and acidic residues" evidence="15">
    <location>
        <begin position="727"/>
        <end position="743"/>
    </location>
</feature>
<dbReference type="GO" id="GO:0005604">
    <property type="term" value="C:basement membrane"/>
    <property type="evidence" value="ECO:0007669"/>
    <property type="project" value="UniProtKB-SubCell"/>
</dbReference>
<dbReference type="CDD" id="cd01450">
    <property type="entry name" value="vWFA_subfamily_ECM"/>
    <property type="match status" value="1"/>
</dbReference>